<dbReference type="InterPro" id="IPR003439">
    <property type="entry name" value="ABC_transporter-like_ATP-bd"/>
</dbReference>
<dbReference type="InterPro" id="IPR050388">
    <property type="entry name" value="ABC_Ni/Peptide_Import"/>
</dbReference>
<evidence type="ECO:0000256" key="3">
    <source>
        <dbReference type="ARBA" id="ARBA00022448"/>
    </source>
</evidence>
<gene>
    <name evidence="9" type="ORF">H9838_05345</name>
</gene>
<dbReference type="Pfam" id="PF08352">
    <property type="entry name" value="oligo_HPY"/>
    <property type="match status" value="1"/>
</dbReference>
<dbReference type="SUPFAM" id="SSF52540">
    <property type="entry name" value="P-loop containing nucleoside triphosphate hydrolases"/>
    <property type="match status" value="1"/>
</dbReference>
<dbReference type="FunFam" id="3.40.50.300:FF:000016">
    <property type="entry name" value="Oligopeptide ABC transporter ATP-binding component"/>
    <property type="match status" value="1"/>
</dbReference>
<reference evidence="9" key="2">
    <citation type="submission" date="2021-04" db="EMBL/GenBank/DDBJ databases">
        <authorList>
            <person name="Gilroy R."/>
        </authorList>
    </citation>
    <scope>NUCLEOTIDE SEQUENCE</scope>
    <source>
        <strain evidence="9">1282</strain>
    </source>
</reference>
<accession>A0A9D1YDB6</accession>
<organism evidence="9 10">
    <name type="scientific">Candidatus Acutalibacter pullistercoris</name>
    <dbReference type="NCBI Taxonomy" id="2838418"/>
    <lineage>
        <taxon>Bacteria</taxon>
        <taxon>Bacillati</taxon>
        <taxon>Bacillota</taxon>
        <taxon>Clostridia</taxon>
        <taxon>Eubacteriales</taxon>
        <taxon>Acutalibacteraceae</taxon>
        <taxon>Acutalibacter</taxon>
    </lineage>
</organism>
<evidence type="ECO:0000256" key="7">
    <source>
        <dbReference type="ARBA" id="ARBA00023136"/>
    </source>
</evidence>
<keyword evidence="3" id="KW-0813">Transport</keyword>
<dbReference type="PANTHER" id="PTHR43297:SF2">
    <property type="entry name" value="DIPEPTIDE TRANSPORT ATP-BINDING PROTEIN DPPD"/>
    <property type="match status" value="1"/>
</dbReference>
<sequence length="342" mass="37488">MAEVSKNVVLDVNDLHVSFDTYAGEVKAVRGVTFSLHEGEVLAIVGESGCGKSVTAQTVMKLNPMPPARIPQGAVRLGEHDIVNASEKEMQRLRGKEVSMIFQDPMTCLNPTKQVGKQIVEAIKHHRKLSSKEAKEEAIKYLKMVNIPNPEERARQYPHEFSGGMRQRAMIAMALSCSPKVLIADEPTTALDVTIQAQIMDLLAEIKEETNTAIILITHDLGVVAGMADRVAVMYAGKIVETGTVEDVFYRNAHPYTQALLKSLPTVDADKKERLVSIAGTPPDLLDPPKGCGFAARCKHCMHICQEEQPPEFTVGEGHTASCWLLHPDCPSAEERGEKDVD</sequence>
<dbReference type="GO" id="GO:0005886">
    <property type="term" value="C:plasma membrane"/>
    <property type="evidence" value="ECO:0007669"/>
    <property type="project" value="UniProtKB-SubCell"/>
</dbReference>
<evidence type="ECO:0000256" key="2">
    <source>
        <dbReference type="ARBA" id="ARBA00005417"/>
    </source>
</evidence>
<dbReference type="Proteomes" id="UP000823915">
    <property type="component" value="Unassembled WGS sequence"/>
</dbReference>
<comment type="caution">
    <text evidence="9">The sequence shown here is derived from an EMBL/GenBank/DDBJ whole genome shotgun (WGS) entry which is preliminary data.</text>
</comment>
<dbReference type="NCBIfam" id="TIGR01727">
    <property type="entry name" value="oligo_HPY"/>
    <property type="match status" value="1"/>
</dbReference>
<dbReference type="PROSITE" id="PS00211">
    <property type="entry name" value="ABC_TRANSPORTER_1"/>
    <property type="match status" value="1"/>
</dbReference>
<dbReference type="AlphaFoldDB" id="A0A9D1YDB6"/>
<dbReference type="Gene3D" id="3.40.50.300">
    <property type="entry name" value="P-loop containing nucleotide triphosphate hydrolases"/>
    <property type="match status" value="1"/>
</dbReference>
<evidence type="ECO:0000256" key="6">
    <source>
        <dbReference type="ARBA" id="ARBA00022840"/>
    </source>
</evidence>
<comment type="subcellular location">
    <subcellularLocation>
        <location evidence="1">Cell membrane</location>
        <topology evidence="1">Peripheral membrane protein</topology>
    </subcellularLocation>
</comment>
<dbReference type="PROSITE" id="PS50893">
    <property type="entry name" value="ABC_TRANSPORTER_2"/>
    <property type="match status" value="1"/>
</dbReference>
<evidence type="ECO:0000313" key="10">
    <source>
        <dbReference type="Proteomes" id="UP000823915"/>
    </source>
</evidence>
<dbReference type="EMBL" id="DXDU01000091">
    <property type="protein sequence ID" value="HIY26587.1"/>
    <property type="molecule type" value="Genomic_DNA"/>
</dbReference>
<dbReference type="SMART" id="SM00382">
    <property type="entry name" value="AAA"/>
    <property type="match status" value="1"/>
</dbReference>
<dbReference type="GO" id="GO:0016887">
    <property type="term" value="F:ATP hydrolysis activity"/>
    <property type="evidence" value="ECO:0007669"/>
    <property type="project" value="InterPro"/>
</dbReference>
<evidence type="ECO:0000256" key="1">
    <source>
        <dbReference type="ARBA" id="ARBA00004202"/>
    </source>
</evidence>
<protein>
    <submittedName>
        <fullName evidence="9">ABC transporter ATP-binding protein</fullName>
    </submittedName>
</protein>
<keyword evidence="7" id="KW-0472">Membrane</keyword>
<dbReference type="GO" id="GO:0005524">
    <property type="term" value="F:ATP binding"/>
    <property type="evidence" value="ECO:0007669"/>
    <property type="project" value="UniProtKB-KW"/>
</dbReference>
<reference evidence="9" key="1">
    <citation type="journal article" date="2021" name="PeerJ">
        <title>Extensive microbial diversity within the chicken gut microbiome revealed by metagenomics and culture.</title>
        <authorList>
            <person name="Gilroy R."/>
            <person name="Ravi A."/>
            <person name="Getino M."/>
            <person name="Pursley I."/>
            <person name="Horton D.L."/>
            <person name="Alikhan N.F."/>
            <person name="Baker D."/>
            <person name="Gharbi K."/>
            <person name="Hall N."/>
            <person name="Watson M."/>
            <person name="Adriaenssens E.M."/>
            <person name="Foster-Nyarko E."/>
            <person name="Jarju S."/>
            <person name="Secka A."/>
            <person name="Antonio M."/>
            <person name="Oren A."/>
            <person name="Chaudhuri R.R."/>
            <person name="La Ragione R."/>
            <person name="Hildebrand F."/>
            <person name="Pallen M.J."/>
        </authorList>
    </citation>
    <scope>NUCLEOTIDE SEQUENCE</scope>
    <source>
        <strain evidence="9">1282</strain>
    </source>
</reference>
<dbReference type="InterPro" id="IPR027417">
    <property type="entry name" value="P-loop_NTPase"/>
</dbReference>
<dbReference type="Pfam" id="PF00005">
    <property type="entry name" value="ABC_tran"/>
    <property type="match status" value="1"/>
</dbReference>
<keyword evidence="4" id="KW-1003">Cell membrane</keyword>
<comment type="similarity">
    <text evidence="2">Belongs to the ABC transporter superfamily.</text>
</comment>
<evidence type="ECO:0000313" key="9">
    <source>
        <dbReference type="EMBL" id="HIY26587.1"/>
    </source>
</evidence>
<dbReference type="CDD" id="cd03257">
    <property type="entry name" value="ABC_NikE_OppD_transporters"/>
    <property type="match status" value="1"/>
</dbReference>
<evidence type="ECO:0000259" key="8">
    <source>
        <dbReference type="PROSITE" id="PS50893"/>
    </source>
</evidence>
<dbReference type="InterPro" id="IPR003593">
    <property type="entry name" value="AAA+_ATPase"/>
</dbReference>
<proteinExistence type="inferred from homology"/>
<dbReference type="PANTHER" id="PTHR43297">
    <property type="entry name" value="OLIGOPEPTIDE TRANSPORT ATP-BINDING PROTEIN APPD"/>
    <property type="match status" value="1"/>
</dbReference>
<dbReference type="GO" id="GO:0015833">
    <property type="term" value="P:peptide transport"/>
    <property type="evidence" value="ECO:0007669"/>
    <property type="project" value="InterPro"/>
</dbReference>
<name>A0A9D1YDB6_9FIRM</name>
<evidence type="ECO:0000256" key="5">
    <source>
        <dbReference type="ARBA" id="ARBA00022741"/>
    </source>
</evidence>
<feature type="domain" description="ABC transporter" evidence="8">
    <location>
        <begin position="10"/>
        <end position="261"/>
    </location>
</feature>
<dbReference type="InterPro" id="IPR017871">
    <property type="entry name" value="ABC_transporter-like_CS"/>
</dbReference>
<evidence type="ECO:0000256" key="4">
    <source>
        <dbReference type="ARBA" id="ARBA00022475"/>
    </source>
</evidence>
<keyword evidence="5" id="KW-0547">Nucleotide-binding</keyword>
<keyword evidence="6 9" id="KW-0067">ATP-binding</keyword>
<dbReference type="InterPro" id="IPR013563">
    <property type="entry name" value="Oligopep_ABC_C"/>
</dbReference>